<dbReference type="Proteomes" id="UP000424673">
    <property type="component" value="Plasmid unnamed1"/>
</dbReference>
<evidence type="ECO:0000256" key="13">
    <source>
        <dbReference type="ARBA" id="ARBA00023008"/>
    </source>
</evidence>
<feature type="transmembrane region" description="Helical" evidence="16">
    <location>
        <begin position="223"/>
        <end position="248"/>
    </location>
</feature>
<dbReference type="InterPro" id="IPR027256">
    <property type="entry name" value="P-typ_ATPase_IB"/>
</dbReference>
<dbReference type="Pfam" id="PF00403">
    <property type="entry name" value="HMA"/>
    <property type="match status" value="2"/>
</dbReference>
<keyword evidence="16" id="KW-1003">Cell membrane</keyword>
<keyword evidence="8" id="KW-0187">Copper transport</keyword>
<sequence>MIDTMIPLPTTGALSTAARREHIELTVGGMTCAHCPPAIEKALGEIKGVVSARVNLVNQIAAIDYDADRVKIVDLAKAIRFAGYVPGAAKIRVSVAQMHCASCVTRVESALKGTPGVIAAAANLGSSAVDIEYDPQKTDFSAIRSAIEASGHRVAERQPQDIRAAVEAGADPDQIARESEYKALMHKFWFAAIVSAPVMALSYPDLIPGLREWMPAGSDTRRIVWALLGVASVPVLVWSGSQFFVGMWDALKHRAANMHTLISIGVSAAFLYSVIAVAFPHLFPSMALAEVFWDVTDVVIALVTLGLALELKAKGRTSEAIKKLIGLQAKTARVLRDGKEIDLAVEEVVAGDTVVIRPGDKIPVDGEVTEGSSAVDESMITGESIPVEKHVGDEAIGGTLNKTGSFKFRATKVGKDTALANIIRMVKDAQGSKAPIQRVVDAVSGFFVPTVMILSVLSFMIWYVFGPEPRVIYATIVLVTTLIIACPCALGLATPTSLTVGIGKGAENGILIRSGDALQSSEKLQVIILDKTGTITRGEPSLTDVVPVDGQREETVLRLAAALERGSEHPLGEAIVKGAEARGLPPVEARGFVAIPGHGVSGEVDGRQVLLGNTKLMGDRGVAIDALAPTWERLANEGKTPMYVAADGQSVGLVAVADTVKPDSKQAIEILMRLGIEVIMLTGDNERTAKAIASQVGIGRVLAEVLPDAKAHEVQKLQLEGKTVGMVGDGVNDAPALAQADVGFAIGTGTDVAVEASDVTLIRGSLQGVVTAIEISRATMRNVRQNLVGAFGYNVLGIPVAMGALYPALGILLSPLLASAAMAFSSVTVVSNANRLRFFQPRRTAS</sequence>
<dbReference type="InterPro" id="IPR044492">
    <property type="entry name" value="P_typ_ATPase_HD_dom"/>
</dbReference>
<dbReference type="Gene3D" id="2.70.150.10">
    <property type="entry name" value="Calcium-transporting ATPase, cytoplasmic transduction domain A"/>
    <property type="match status" value="1"/>
</dbReference>
<dbReference type="NCBIfam" id="TIGR01494">
    <property type="entry name" value="ATPase_P-type"/>
    <property type="match status" value="1"/>
</dbReference>
<evidence type="ECO:0000256" key="12">
    <source>
        <dbReference type="ARBA" id="ARBA00022989"/>
    </source>
</evidence>
<feature type="transmembrane region" description="Helical" evidence="16">
    <location>
        <begin position="471"/>
        <end position="494"/>
    </location>
</feature>
<gene>
    <name evidence="18" type="ORF">F7D13_17165</name>
</gene>
<dbReference type="InterPro" id="IPR023214">
    <property type="entry name" value="HAD_sf"/>
</dbReference>
<dbReference type="InterPro" id="IPR036163">
    <property type="entry name" value="HMA_dom_sf"/>
</dbReference>
<dbReference type="PANTHER" id="PTHR43520:SF8">
    <property type="entry name" value="P-TYPE CU(+) TRANSPORTER"/>
    <property type="match status" value="1"/>
</dbReference>
<dbReference type="InterPro" id="IPR023299">
    <property type="entry name" value="ATPase_P-typ_cyto_dom_N"/>
</dbReference>
<comment type="subcellular location">
    <subcellularLocation>
        <location evidence="16">Cell membrane</location>
    </subcellularLocation>
    <subcellularLocation>
        <location evidence="1">Endomembrane system</location>
        <topology evidence="1">Multi-pass membrane protein</topology>
    </subcellularLocation>
</comment>
<dbReference type="SFLD" id="SFLDF00027">
    <property type="entry name" value="p-type_atpase"/>
    <property type="match status" value="1"/>
</dbReference>
<feature type="transmembrane region" description="Helical" evidence="16">
    <location>
        <begin position="787"/>
        <end position="806"/>
    </location>
</feature>
<accession>A0ABX6EQ97</accession>
<dbReference type="RefSeq" id="WP_154453984.1">
    <property type="nucleotide sequence ID" value="NZ_CP044329.1"/>
</dbReference>
<keyword evidence="19" id="KW-1185">Reference proteome</keyword>
<keyword evidence="3" id="KW-0813">Transport</keyword>
<dbReference type="InterPro" id="IPR059000">
    <property type="entry name" value="ATPase_P-type_domA"/>
</dbReference>
<keyword evidence="7 16" id="KW-0547">Nucleotide-binding</keyword>
<dbReference type="PRINTS" id="PR00119">
    <property type="entry name" value="CATATPASE"/>
</dbReference>
<evidence type="ECO:0000256" key="3">
    <source>
        <dbReference type="ARBA" id="ARBA00022448"/>
    </source>
</evidence>
<dbReference type="SUPFAM" id="SSF56784">
    <property type="entry name" value="HAD-like"/>
    <property type="match status" value="1"/>
</dbReference>
<keyword evidence="10" id="KW-0460">Magnesium</keyword>
<dbReference type="InterPro" id="IPR006121">
    <property type="entry name" value="HMA_dom"/>
</dbReference>
<evidence type="ECO:0000256" key="16">
    <source>
        <dbReference type="RuleBase" id="RU362081"/>
    </source>
</evidence>
<keyword evidence="14" id="KW-0406">Ion transport</keyword>
<evidence type="ECO:0000256" key="9">
    <source>
        <dbReference type="ARBA" id="ARBA00022840"/>
    </source>
</evidence>
<dbReference type="SFLD" id="SFLDS00003">
    <property type="entry name" value="Haloacid_Dehalogenase"/>
    <property type="match status" value="1"/>
</dbReference>
<dbReference type="PROSITE" id="PS50846">
    <property type="entry name" value="HMA_2"/>
    <property type="match status" value="2"/>
</dbReference>
<geneLocation type="plasmid" evidence="18 19">
    <name>unnamed1</name>
</geneLocation>
<dbReference type="PROSITE" id="PS00154">
    <property type="entry name" value="ATPASE_E1_E2"/>
    <property type="match status" value="1"/>
</dbReference>
<dbReference type="SUPFAM" id="SSF55008">
    <property type="entry name" value="HMA, heavy metal-associated domain"/>
    <property type="match status" value="2"/>
</dbReference>
<evidence type="ECO:0000256" key="10">
    <source>
        <dbReference type="ARBA" id="ARBA00022842"/>
    </source>
</evidence>
<dbReference type="NCBIfam" id="TIGR01525">
    <property type="entry name" value="ATPase-IB_hvy"/>
    <property type="match status" value="1"/>
</dbReference>
<feature type="domain" description="HMA" evidence="17">
    <location>
        <begin position="89"/>
        <end position="155"/>
    </location>
</feature>
<evidence type="ECO:0000256" key="4">
    <source>
        <dbReference type="ARBA" id="ARBA00022692"/>
    </source>
</evidence>
<keyword evidence="18" id="KW-0614">Plasmid</keyword>
<dbReference type="CDD" id="cd00371">
    <property type="entry name" value="HMA"/>
    <property type="match status" value="2"/>
</dbReference>
<dbReference type="InterPro" id="IPR018303">
    <property type="entry name" value="ATPase_P-typ_P_site"/>
</dbReference>
<keyword evidence="15 16" id="KW-0472">Membrane</keyword>
<dbReference type="SUPFAM" id="SSF81653">
    <property type="entry name" value="Calcium ATPase, transduction domain A"/>
    <property type="match status" value="1"/>
</dbReference>
<feature type="transmembrane region" description="Helical" evidence="16">
    <location>
        <begin position="260"/>
        <end position="279"/>
    </location>
</feature>
<feature type="transmembrane region" description="Helical" evidence="16">
    <location>
        <begin position="184"/>
        <end position="203"/>
    </location>
</feature>
<reference evidence="18 19" key="1">
    <citation type="journal article" date="2021" name="AMB Express">
        <title>Isolation and characterisation of Methylocystis spp. for poly-3-hydroxybutyrate production using waste methane feedstocks.</title>
        <authorList>
            <person name="Rumah B.L."/>
            <person name="Stead C.E."/>
            <person name="Claxton Stevens B.H."/>
            <person name="Minton N.P."/>
            <person name="Grosse-Honebrink A."/>
            <person name="Zhang Y."/>
        </authorList>
    </citation>
    <scope>NUCLEOTIDE SEQUENCE [LARGE SCALE GENOMIC DNA]</scope>
    <source>
        <strain evidence="18 19">BRCS1</strain>
    </source>
</reference>
<dbReference type="InterPro" id="IPR017969">
    <property type="entry name" value="Heavy-metal-associated_CS"/>
</dbReference>
<dbReference type="SUPFAM" id="SSF81665">
    <property type="entry name" value="Calcium ATPase, transmembrane domain M"/>
    <property type="match status" value="1"/>
</dbReference>
<keyword evidence="6" id="KW-0677">Repeat</keyword>
<evidence type="ECO:0000256" key="6">
    <source>
        <dbReference type="ARBA" id="ARBA00022737"/>
    </source>
</evidence>
<organism evidence="18 19">
    <name type="scientific">Methylocystis rosea</name>
    <dbReference type="NCBI Taxonomy" id="173366"/>
    <lineage>
        <taxon>Bacteria</taxon>
        <taxon>Pseudomonadati</taxon>
        <taxon>Pseudomonadota</taxon>
        <taxon>Alphaproteobacteria</taxon>
        <taxon>Hyphomicrobiales</taxon>
        <taxon>Methylocystaceae</taxon>
        <taxon>Methylocystis</taxon>
    </lineage>
</organism>
<keyword evidence="5 16" id="KW-0479">Metal-binding</keyword>
<dbReference type="Gene3D" id="3.40.1110.10">
    <property type="entry name" value="Calcium-transporting ATPase, cytoplasmic domain N"/>
    <property type="match status" value="1"/>
</dbReference>
<evidence type="ECO:0000256" key="2">
    <source>
        <dbReference type="ARBA" id="ARBA00006024"/>
    </source>
</evidence>
<dbReference type="CDD" id="cd02094">
    <property type="entry name" value="P-type_ATPase_Cu-like"/>
    <property type="match status" value="1"/>
</dbReference>
<keyword evidence="9 16" id="KW-0067">ATP-binding</keyword>
<evidence type="ECO:0000256" key="8">
    <source>
        <dbReference type="ARBA" id="ARBA00022796"/>
    </source>
</evidence>
<protein>
    <submittedName>
        <fullName evidence="18">Heavy metal translocating P-type ATPase</fullName>
    </submittedName>
</protein>
<evidence type="ECO:0000256" key="5">
    <source>
        <dbReference type="ARBA" id="ARBA00022723"/>
    </source>
</evidence>
<dbReference type="PROSITE" id="PS01047">
    <property type="entry name" value="HMA_1"/>
    <property type="match status" value="2"/>
</dbReference>
<dbReference type="InterPro" id="IPR001757">
    <property type="entry name" value="P_typ_ATPase"/>
</dbReference>
<evidence type="ECO:0000313" key="19">
    <source>
        <dbReference type="Proteomes" id="UP000424673"/>
    </source>
</evidence>
<dbReference type="InterPro" id="IPR006122">
    <property type="entry name" value="HMA_Cu_ion-bd"/>
</dbReference>
<dbReference type="EMBL" id="CP044329">
    <property type="protein sequence ID" value="QGM95827.1"/>
    <property type="molecule type" value="Genomic_DNA"/>
</dbReference>
<evidence type="ECO:0000313" key="18">
    <source>
        <dbReference type="EMBL" id="QGM95827.1"/>
    </source>
</evidence>
<dbReference type="InterPro" id="IPR023298">
    <property type="entry name" value="ATPase_P-typ_TM_dom_sf"/>
</dbReference>
<feature type="transmembrane region" description="Helical" evidence="16">
    <location>
        <begin position="442"/>
        <end position="465"/>
    </location>
</feature>
<dbReference type="Gene3D" id="3.40.50.1000">
    <property type="entry name" value="HAD superfamily/HAD-like"/>
    <property type="match status" value="1"/>
</dbReference>
<evidence type="ECO:0000256" key="7">
    <source>
        <dbReference type="ARBA" id="ARBA00022741"/>
    </source>
</evidence>
<keyword evidence="4 16" id="KW-0812">Transmembrane</keyword>
<dbReference type="SFLD" id="SFLDG00002">
    <property type="entry name" value="C1.7:_P-type_atpase_like"/>
    <property type="match status" value="1"/>
</dbReference>
<comment type="similarity">
    <text evidence="2 16">Belongs to the cation transport ATPase (P-type) (TC 3.A.3) family. Type IB subfamily.</text>
</comment>
<evidence type="ECO:0000256" key="14">
    <source>
        <dbReference type="ARBA" id="ARBA00023065"/>
    </source>
</evidence>
<evidence type="ECO:0000256" key="15">
    <source>
        <dbReference type="ARBA" id="ARBA00023136"/>
    </source>
</evidence>
<keyword evidence="11" id="KW-1278">Translocase</keyword>
<dbReference type="Pfam" id="PF00122">
    <property type="entry name" value="E1-E2_ATPase"/>
    <property type="match status" value="1"/>
</dbReference>
<dbReference type="NCBIfam" id="TIGR00003">
    <property type="entry name" value="copper ion binding protein"/>
    <property type="match status" value="1"/>
</dbReference>
<evidence type="ECO:0000256" key="1">
    <source>
        <dbReference type="ARBA" id="ARBA00004127"/>
    </source>
</evidence>
<dbReference type="NCBIfam" id="TIGR01511">
    <property type="entry name" value="ATPase-IB1_Cu"/>
    <property type="match status" value="1"/>
</dbReference>
<evidence type="ECO:0000259" key="17">
    <source>
        <dbReference type="PROSITE" id="PS50846"/>
    </source>
</evidence>
<feature type="transmembrane region" description="Helical" evidence="16">
    <location>
        <begin position="812"/>
        <end position="833"/>
    </location>
</feature>
<keyword evidence="13" id="KW-0186">Copper</keyword>
<dbReference type="InterPro" id="IPR036412">
    <property type="entry name" value="HAD-like_sf"/>
</dbReference>
<proteinExistence type="inferred from homology"/>
<keyword evidence="12 16" id="KW-1133">Transmembrane helix</keyword>
<dbReference type="Gene3D" id="3.30.70.100">
    <property type="match status" value="2"/>
</dbReference>
<dbReference type="PRINTS" id="PR00120">
    <property type="entry name" value="HATPASE"/>
</dbReference>
<feature type="domain" description="HMA" evidence="17">
    <location>
        <begin position="21"/>
        <end position="87"/>
    </location>
</feature>
<name>A0ABX6EQ97_9HYPH</name>
<evidence type="ECO:0000256" key="11">
    <source>
        <dbReference type="ARBA" id="ARBA00022967"/>
    </source>
</evidence>
<dbReference type="PANTHER" id="PTHR43520">
    <property type="entry name" value="ATP7, ISOFORM B"/>
    <property type="match status" value="1"/>
</dbReference>
<dbReference type="InterPro" id="IPR008250">
    <property type="entry name" value="ATPase_P-typ_transduc_dom_A_sf"/>
</dbReference>
<dbReference type="Pfam" id="PF00702">
    <property type="entry name" value="Hydrolase"/>
    <property type="match status" value="1"/>
</dbReference>